<dbReference type="CDD" id="cd00590">
    <property type="entry name" value="RRM_SF"/>
    <property type="match status" value="1"/>
</dbReference>
<name>A0AAV9CFF4_ACOCL</name>
<evidence type="ECO:0000259" key="2">
    <source>
        <dbReference type="PROSITE" id="PS50102"/>
    </source>
</evidence>
<evidence type="ECO:0000256" key="1">
    <source>
        <dbReference type="PROSITE-ProRule" id="PRU00176"/>
    </source>
</evidence>
<dbReference type="PANTHER" id="PTHR15241:SF389">
    <property type="entry name" value="HETEROGENEOUS NUCLEAR RIBONUCLEOPROTEIN A_B"/>
    <property type="match status" value="1"/>
</dbReference>
<gene>
    <name evidence="3" type="ORF">QJS10_CPB19g01779</name>
</gene>
<dbReference type="SUPFAM" id="SSF54928">
    <property type="entry name" value="RNA-binding domain, RBD"/>
    <property type="match status" value="1"/>
</dbReference>
<dbReference type="Gene3D" id="3.30.70.330">
    <property type="match status" value="2"/>
</dbReference>
<protein>
    <recommendedName>
        <fullName evidence="2">RRM domain-containing protein</fullName>
    </recommendedName>
</protein>
<keyword evidence="4" id="KW-1185">Reference proteome</keyword>
<evidence type="ECO:0000313" key="4">
    <source>
        <dbReference type="Proteomes" id="UP001180020"/>
    </source>
</evidence>
<dbReference type="InterPro" id="IPR000504">
    <property type="entry name" value="RRM_dom"/>
</dbReference>
<dbReference type="Proteomes" id="UP001180020">
    <property type="component" value="Unassembled WGS sequence"/>
</dbReference>
<dbReference type="PROSITE" id="PS50102">
    <property type="entry name" value="RRM"/>
    <property type="match status" value="1"/>
</dbReference>
<dbReference type="InterPro" id="IPR012677">
    <property type="entry name" value="Nucleotide-bd_a/b_plait_sf"/>
</dbReference>
<sequence length="149" mass="16745">MENSLFVCIIPRDVDTEGLREFMSRFGEVEDFLVLKDEDARKPSRGMQGQYGLYNAYITLVTRYAAHGALMKYDYARSAYGRVSGPSRGMGKKLFVGKLPQEASSEDLRQYFGRFGQITDVCVPKNLKKAGHRGFGFVTFAEDGAAYLE</sequence>
<dbReference type="AlphaFoldDB" id="A0AAV9CFF4"/>
<dbReference type="InterPro" id="IPR035979">
    <property type="entry name" value="RBD_domain_sf"/>
</dbReference>
<keyword evidence="1" id="KW-0694">RNA-binding</keyword>
<proteinExistence type="predicted"/>
<dbReference type="SMART" id="SM00360">
    <property type="entry name" value="RRM"/>
    <property type="match status" value="2"/>
</dbReference>
<reference evidence="3" key="1">
    <citation type="journal article" date="2023" name="Nat. Commun.">
        <title>Diploid and tetraploid genomes of Acorus and the evolution of monocots.</title>
        <authorList>
            <person name="Ma L."/>
            <person name="Liu K.W."/>
            <person name="Li Z."/>
            <person name="Hsiao Y.Y."/>
            <person name="Qi Y."/>
            <person name="Fu T."/>
            <person name="Tang G.D."/>
            <person name="Zhang D."/>
            <person name="Sun W.H."/>
            <person name="Liu D.K."/>
            <person name="Li Y."/>
            <person name="Chen G.Z."/>
            <person name="Liu X.D."/>
            <person name="Liao X.Y."/>
            <person name="Jiang Y.T."/>
            <person name="Yu X."/>
            <person name="Hao Y."/>
            <person name="Huang J."/>
            <person name="Zhao X.W."/>
            <person name="Ke S."/>
            <person name="Chen Y.Y."/>
            <person name="Wu W.L."/>
            <person name="Hsu J.L."/>
            <person name="Lin Y.F."/>
            <person name="Huang M.D."/>
            <person name="Li C.Y."/>
            <person name="Huang L."/>
            <person name="Wang Z.W."/>
            <person name="Zhao X."/>
            <person name="Zhong W.Y."/>
            <person name="Peng D.H."/>
            <person name="Ahmad S."/>
            <person name="Lan S."/>
            <person name="Zhang J.S."/>
            <person name="Tsai W.C."/>
            <person name="Van de Peer Y."/>
            <person name="Liu Z.J."/>
        </authorList>
    </citation>
    <scope>NUCLEOTIDE SEQUENCE</scope>
    <source>
        <strain evidence="3">CP</strain>
    </source>
</reference>
<dbReference type="Pfam" id="PF00076">
    <property type="entry name" value="RRM_1"/>
    <property type="match status" value="2"/>
</dbReference>
<feature type="domain" description="RRM" evidence="2">
    <location>
        <begin position="92"/>
        <end position="149"/>
    </location>
</feature>
<comment type="caution">
    <text evidence="3">The sequence shown here is derived from an EMBL/GenBank/DDBJ whole genome shotgun (WGS) entry which is preliminary data.</text>
</comment>
<dbReference type="PANTHER" id="PTHR15241">
    <property type="entry name" value="TRANSFORMER-2-RELATED"/>
    <property type="match status" value="1"/>
</dbReference>
<evidence type="ECO:0000313" key="3">
    <source>
        <dbReference type="EMBL" id="KAK1287576.1"/>
    </source>
</evidence>
<organism evidence="3 4">
    <name type="scientific">Acorus calamus</name>
    <name type="common">Sweet flag</name>
    <dbReference type="NCBI Taxonomy" id="4465"/>
    <lineage>
        <taxon>Eukaryota</taxon>
        <taxon>Viridiplantae</taxon>
        <taxon>Streptophyta</taxon>
        <taxon>Embryophyta</taxon>
        <taxon>Tracheophyta</taxon>
        <taxon>Spermatophyta</taxon>
        <taxon>Magnoliopsida</taxon>
        <taxon>Liliopsida</taxon>
        <taxon>Acoraceae</taxon>
        <taxon>Acorus</taxon>
    </lineage>
</organism>
<dbReference type="GO" id="GO:0003723">
    <property type="term" value="F:RNA binding"/>
    <property type="evidence" value="ECO:0007669"/>
    <property type="project" value="UniProtKB-UniRule"/>
</dbReference>
<dbReference type="EMBL" id="JAUJYO010000019">
    <property type="protein sequence ID" value="KAK1287576.1"/>
    <property type="molecule type" value="Genomic_DNA"/>
</dbReference>
<accession>A0AAV9CFF4</accession>
<reference evidence="3" key="2">
    <citation type="submission" date="2023-06" db="EMBL/GenBank/DDBJ databases">
        <authorList>
            <person name="Ma L."/>
            <person name="Liu K.-W."/>
            <person name="Li Z."/>
            <person name="Hsiao Y.-Y."/>
            <person name="Qi Y."/>
            <person name="Fu T."/>
            <person name="Tang G."/>
            <person name="Zhang D."/>
            <person name="Sun W.-H."/>
            <person name="Liu D.-K."/>
            <person name="Li Y."/>
            <person name="Chen G.-Z."/>
            <person name="Liu X.-D."/>
            <person name="Liao X.-Y."/>
            <person name="Jiang Y.-T."/>
            <person name="Yu X."/>
            <person name="Hao Y."/>
            <person name="Huang J."/>
            <person name="Zhao X.-W."/>
            <person name="Ke S."/>
            <person name="Chen Y.-Y."/>
            <person name="Wu W.-L."/>
            <person name="Hsu J.-L."/>
            <person name="Lin Y.-F."/>
            <person name="Huang M.-D."/>
            <person name="Li C.-Y."/>
            <person name="Huang L."/>
            <person name="Wang Z.-W."/>
            <person name="Zhao X."/>
            <person name="Zhong W.-Y."/>
            <person name="Peng D.-H."/>
            <person name="Ahmad S."/>
            <person name="Lan S."/>
            <person name="Zhang J.-S."/>
            <person name="Tsai W.-C."/>
            <person name="Van De Peer Y."/>
            <person name="Liu Z.-J."/>
        </authorList>
    </citation>
    <scope>NUCLEOTIDE SEQUENCE</scope>
    <source>
        <strain evidence="3">CP</strain>
        <tissue evidence="3">Leaves</tissue>
    </source>
</reference>